<comment type="caution">
    <text evidence="1">The sequence shown here is derived from an EMBL/GenBank/DDBJ whole genome shotgun (WGS) entry which is preliminary data.</text>
</comment>
<evidence type="ECO:0000313" key="2">
    <source>
        <dbReference type="Proteomes" id="UP000585258"/>
    </source>
</evidence>
<accession>A0A7X0VQ70</accession>
<evidence type="ECO:0000313" key="1">
    <source>
        <dbReference type="EMBL" id="MBB6713250.1"/>
    </source>
</evidence>
<organism evidence="1 2">
    <name type="scientific">Clostridium gasigenes</name>
    <dbReference type="NCBI Taxonomy" id="94869"/>
    <lineage>
        <taxon>Bacteria</taxon>
        <taxon>Bacillati</taxon>
        <taxon>Bacillota</taxon>
        <taxon>Clostridia</taxon>
        <taxon>Eubacteriales</taxon>
        <taxon>Clostridiaceae</taxon>
        <taxon>Clostridium</taxon>
    </lineage>
</organism>
<dbReference type="Gene3D" id="3.30.1650.10">
    <property type="entry name" value="Bifunctional carbon monoxide dehydrogenase/acetyl-coa synthase(codh/acs), Chain M, domain 3"/>
    <property type="match status" value="1"/>
</dbReference>
<dbReference type="EMBL" id="JACKWY010000001">
    <property type="protein sequence ID" value="MBB6713250.1"/>
    <property type="molecule type" value="Genomic_DNA"/>
</dbReference>
<protein>
    <submittedName>
        <fullName evidence="1">Carbon monoxide dehydrogenase</fullName>
    </submittedName>
</protein>
<dbReference type="RefSeq" id="WP_185163111.1">
    <property type="nucleotide sequence ID" value="NZ_JACKWY010000001.1"/>
</dbReference>
<gene>
    <name evidence="1" type="ORF">H7E68_00710</name>
</gene>
<sequence length="243" mass="27360">MKPYDEFIESSLALLEGQPGHRLTVPGADETWPDAGEYNLILRSEMAYELGGGNLAAVSGLGFTSSDRLVGGDELWLYGQDLPDLQKDSPYARLTLLRVAKDSLGEDDAAYAAIRKIEHTRYHIIPKGYMTRISAASEREPVRVSRKALQEGLDFAKVGGLFLRGYHQHSKVLAAKLIFITLPDFPYDELEKQAHQAEKITMTLDHIFKNLKMDCSTCNLKQVCDEVEEMRELHFAQDKKKQT</sequence>
<dbReference type="InterPro" id="IPR038571">
    <property type="entry name" value="CO_DH/Ac-CoA_synth_bsu_3_sf"/>
</dbReference>
<dbReference type="Proteomes" id="UP000585258">
    <property type="component" value="Unassembled WGS sequence"/>
</dbReference>
<dbReference type="AlphaFoldDB" id="A0A7X0VQ70"/>
<proteinExistence type="predicted"/>
<name>A0A7X0VQ70_9CLOT</name>
<reference evidence="1 2" key="1">
    <citation type="submission" date="2020-08" db="EMBL/GenBank/DDBJ databases">
        <title>Clostridia isolated from Swiss meat.</title>
        <authorList>
            <person name="Wambui J."/>
            <person name="Stevens M.J.A."/>
            <person name="Stephan R."/>
        </authorList>
    </citation>
    <scope>NUCLEOTIDE SEQUENCE [LARGE SCALE GENOMIC DNA]</scope>
    <source>
        <strain evidence="1 2">CM001</strain>
    </source>
</reference>